<evidence type="ECO:0000256" key="1">
    <source>
        <dbReference type="SAM" id="MobiDB-lite"/>
    </source>
</evidence>
<comment type="caution">
    <text evidence="2">The sequence shown here is derived from an EMBL/GenBank/DDBJ whole genome shotgun (WGS) entry which is preliminary data.</text>
</comment>
<gene>
    <name evidence="2" type="ORF">Tco_1124137</name>
</gene>
<sequence length="666" mass="72289">MSDGPKSAPCLARVRDNRVLVDVGSLPRMFLGLRKTLLDSGSGILQPPRRLALSRCFNILVDLLSFIQTADPTKVRVGERQRAEDEPKLLDTTMGRVVPLLPIAPARAESELDASVKRLFDEGGSGNLAKQGDSASGGHGVGIPLVSEATKTVAKYITPGYRTLSVTSVGGKSRSAIQRLLAGAVHNVEVRGEPIPTLPFVTSFVSATPEFFSSFPVPNSSKLRVEFFCQPSVPLMTVATTVTSTVDPATTVKEKLVESSIFGGDSSEHEVSSLSLADNDIPESGAARQMSLSAEVTMRAEYNIRERRRLNSVVEEKNSLLKARDVEIETLKARLLVKEAEAVEAIRLQSTNLGVKVADLAASVKVREQEVTDLDAQVAFAKSQSDNLAGREKVTAYENCMGKLEELQDEQIRVMNDKFEKWLLTYGVKLVIVKCLHSPEYLSALGAVISRASKKGMQDGLAARITHGYEGRVLTNIFAFNPSTKSDYISGLQELQDVNFSLLSELKSNKDASTETLMNILRLDEPLAERLGLDESQSHVDQLLVPIHYLPDRTVIGATSLLFSLDVSRNRVQKIRDYIANHRSSLHDVFVPLVEPLSSAALKGTEGTSGTAPETTTTLSVTFASTSSIPPISTDDYDVVHADGQEGRGADDNPFPNVDNAELNID</sequence>
<evidence type="ECO:0000313" key="3">
    <source>
        <dbReference type="Proteomes" id="UP001151760"/>
    </source>
</evidence>
<protein>
    <recommendedName>
        <fullName evidence="4">Transposase (Putative), gypsy type</fullName>
    </recommendedName>
</protein>
<keyword evidence="3" id="KW-1185">Reference proteome</keyword>
<proteinExistence type="predicted"/>
<evidence type="ECO:0008006" key="4">
    <source>
        <dbReference type="Google" id="ProtNLM"/>
    </source>
</evidence>
<dbReference type="EMBL" id="BQNB010021565">
    <property type="protein sequence ID" value="GJU07707.1"/>
    <property type="molecule type" value="Genomic_DNA"/>
</dbReference>
<accession>A0ABQ5J5B4</accession>
<feature type="compositionally biased region" description="Basic and acidic residues" evidence="1">
    <location>
        <begin position="638"/>
        <end position="651"/>
    </location>
</feature>
<reference evidence="2" key="2">
    <citation type="submission" date="2022-01" db="EMBL/GenBank/DDBJ databases">
        <authorList>
            <person name="Yamashiro T."/>
            <person name="Shiraishi A."/>
            <person name="Satake H."/>
            <person name="Nakayama K."/>
        </authorList>
    </citation>
    <scope>NUCLEOTIDE SEQUENCE</scope>
</reference>
<name>A0ABQ5J5B4_9ASTR</name>
<feature type="region of interest" description="Disordered" evidence="1">
    <location>
        <begin position="634"/>
        <end position="666"/>
    </location>
</feature>
<reference evidence="2" key="1">
    <citation type="journal article" date="2022" name="Int. J. Mol. Sci.">
        <title>Draft Genome of Tanacetum Coccineum: Genomic Comparison of Closely Related Tanacetum-Family Plants.</title>
        <authorList>
            <person name="Yamashiro T."/>
            <person name="Shiraishi A."/>
            <person name="Nakayama K."/>
            <person name="Satake H."/>
        </authorList>
    </citation>
    <scope>NUCLEOTIDE SEQUENCE</scope>
</reference>
<organism evidence="2 3">
    <name type="scientific">Tanacetum coccineum</name>
    <dbReference type="NCBI Taxonomy" id="301880"/>
    <lineage>
        <taxon>Eukaryota</taxon>
        <taxon>Viridiplantae</taxon>
        <taxon>Streptophyta</taxon>
        <taxon>Embryophyta</taxon>
        <taxon>Tracheophyta</taxon>
        <taxon>Spermatophyta</taxon>
        <taxon>Magnoliopsida</taxon>
        <taxon>eudicotyledons</taxon>
        <taxon>Gunneridae</taxon>
        <taxon>Pentapetalae</taxon>
        <taxon>asterids</taxon>
        <taxon>campanulids</taxon>
        <taxon>Asterales</taxon>
        <taxon>Asteraceae</taxon>
        <taxon>Asteroideae</taxon>
        <taxon>Anthemideae</taxon>
        <taxon>Anthemidinae</taxon>
        <taxon>Tanacetum</taxon>
    </lineage>
</organism>
<dbReference type="Proteomes" id="UP001151760">
    <property type="component" value="Unassembled WGS sequence"/>
</dbReference>
<evidence type="ECO:0000313" key="2">
    <source>
        <dbReference type="EMBL" id="GJU07707.1"/>
    </source>
</evidence>